<dbReference type="EMBL" id="SLWB01000011">
    <property type="protein sequence ID" value="TCN65442.1"/>
    <property type="molecule type" value="Genomic_DNA"/>
</dbReference>
<dbReference type="OrthoDB" id="5348860at2"/>
<dbReference type="AlphaFoldDB" id="A0A4R2EER8"/>
<dbReference type="Proteomes" id="UP000294830">
    <property type="component" value="Unassembled WGS sequence"/>
</dbReference>
<organism evidence="1 2">
    <name type="scientific">Acetobacteroides hydrogenigenes</name>
    <dbReference type="NCBI Taxonomy" id="979970"/>
    <lineage>
        <taxon>Bacteria</taxon>
        <taxon>Pseudomonadati</taxon>
        <taxon>Bacteroidota</taxon>
        <taxon>Bacteroidia</taxon>
        <taxon>Bacteroidales</taxon>
        <taxon>Rikenellaceae</taxon>
        <taxon>Acetobacteroides</taxon>
    </lineage>
</organism>
<reference evidence="1 2" key="1">
    <citation type="submission" date="2019-03" db="EMBL/GenBank/DDBJ databases">
        <title>Genomic Encyclopedia of Archaeal and Bacterial Type Strains, Phase II (KMG-II): from individual species to whole genera.</title>
        <authorList>
            <person name="Goeker M."/>
        </authorList>
    </citation>
    <scope>NUCLEOTIDE SEQUENCE [LARGE SCALE GENOMIC DNA]</scope>
    <source>
        <strain evidence="1 2">RL-C</strain>
    </source>
</reference>
<evidence type="ECO:0000313" key="2">
    <source>
        <dbReference type="Proteomes" id="UP000294830"/>
    </source>
</evidence>
<dbReference type="PROSITE" id="PS51257">
    <property type="entry name" value="PROKAR_LIPOPROTEIN"/>
    <property type="match status" value="1"/>
</dbReference>
<comment type="caution">
    <text evidence="1">The sequence shown here is derived from an EMBL/GenBank/DDBJ whole genome shotgun (WGS) entry which is preliminary data.</text>
</comment>
<keyword evidence="2" id="KW-1185">Reference proteome</keyword>
<name>A0A4R2EER8_9BACT</name>
<sequence length="152" mass="16645">MKRVLIIPGICLAAALYSCKDKPHQESTQQQDTSITTQISDSHSAESSLDIEGTYTGTLPCADCPGIKVEIILDSDKSFTYNSTYIDRNANAPIEDIGEWSVKGNILTLTYDDNSTPTKFFVGEGYIQQLDGDGKKITGKLANMFILKKKAN</sequence>
<gene>
    <name evidence="1" type="ORF">CLV25_111122</name>
</gene>
<accession>A0A4R2EER8</accession>
<proteinExistence type="predicted"/>
<dbReference type="Pfam" id="PF04170">
    <property type="entry name" value="NlpE"/>
    <property type="match status" value="1"/>
</dbReference>
<dbReference type="InterPro" id="IPR007298">
    <property type="entry name" value="Cu-R_lipoprotein_NlpE"/>
</dbReference>
<dbReference type="Gene3D" id="2.40.128.640">
    <property type="match status" value="1"/>
</dbReference>
<evidence type="ECO:0000313" key="1">
    <source>
        <dbReference type="EMBL" id="TCN65442.1"/>
    </source>
</evidence>
<protein>
    <submittedName>
        <fullName evidence="1">NlpE-like protein</fullName>
    </submittedName>
</protein>
<dbReference type="RefSeq" id="WP_131839818.1">
    <property type="nucleotide sequence ID" value="NZ_SLWB01000011.1"/>
</dbReference>